<dbReference type="Pfam" id="PF01872">
    <property type="entry name" value="RibD_C"/>
    <property type="match status" value="1"/>
</dbReference>
<evidence type="ECO:0000313" key="3">
    <source>
        <dbReference type="Proteomes" id="UP000295511"/>
    </source>
</evidence>
<dbReference type="OrthoDB" id="7342392at2"/>
<feature type="domain" description="Bacterial bifunctional deaminase-reductase C-terminal" evidence="1">
    <location>
        <begin position="4"/>
        <end position="169"/>
    </location>
</feature>
<dbReference type="AlphaFoldDB" id="A0A4R5KKM9"/>
<evidence type="ECO:0000259" key="1">
    <source>
        <dbReference type="Pfam" id="PF01872"/>
    </source>
</evidence>
<accession>A0A4R5KKM9</accession>
<evidence type="ECO:0000313" key="2">
    <source>
        <dbReference type="EMBL" id="TDF96113.1"/>
    </source>
</evidence>
<reference evidence="2 3" key="1">
    <citation type="submission" date="2019-03" db="EMBL/GenBank/DDBJ databases">
        <title>Whole genome sequence of Arthrobacter sp JH1-1.</title>
        <authorList>
            <person name="Trinh H.N."/>
        </authorList>
    </citation>
    <scope>NUCLEOTIDE SEQUENCE [LARGE SCALE GENOMIC DNA]</scope>
    <source>
        <strain evidence="2 3">JH1-1</strain>
    </source>
</reference>
<name>A0A4R5KKM9_9MICC</name>
<dbReference type="Gene3D" id="3.40.430.10">
    <property type="entry name" value="Dihydrofolate Reductase, subunit A"/>
    <property type="match status" value="1"/>
</dbReference>
<dbReference type="GO" id="GO:0009231">
    <property type="term" value="P:riboflavin biosynthetic process"/>
    <property type="evidence" value="ECO:0007669"/>
    <property type="project" value="InterPro"/>
</dbReference>
<dbReference type="InterPro" id="IPR002734">
    <property type="entry name" value="RibDG_C"/>
</dbReference>
<organism evidence="2 3">
    <name type="scientific">Arthrobacter terricola</name>
    <dbReference type="NCBI Taxonomy" id="2547396"/>
    <lineage>
        <taxon>Bacteria</taxon>
        <taxon>Bacillati</taxon>
        <taxon>Actinomycetota</taxon>
        <taxon>Actinomycetes</taxon>
        <taxon>Micrococcales</taxon>
        <taxon>Micrococcaceae</taxon>
        <taxon>Arthrobacter</taxon>
    </lineage>
</organism>
<dbReference type="EMBL" id="SMRU01000011">
    <property type="protein sequence ID" value="TDF96113.1"/>
    <property type="molecule type" value="Genomic_DNA"/>
</dbReference>
<dbReference type="InterPro" id="IPR024072">
    <property type="entry name" value="DHFR-like_dom_sf"/>
</dbReference>
<dbReference type="GO" id="GO:0008703">
    <property type="term" value="F:5-amino-6-(5-phosphoribosylamino)uracil reductase activity"/>
    <property type="evidence" value="ECO:0007669"/>
    <property type="project" value="InterPro"/>
</dbReference>
<gene>
    <name evidence="2" type="ORF">E1809_11155</name>
</gene>
<proteinExistence type="predicted"/>
<sequence>MGIIVVDLFSTLDGVYQAPGGPDEDREGGFEFGGWQGHYFDKEGGDIIVAGIQRLDALLLGRKTYDIFAGFWPNAAADDPIAAKFNAVPKFVASRTLKDPGWAGTTVLQDVAAEVREVRGQYDETHVIGSGGLFQTLLAEGLVDRLNLWLYPVTLGTGKRIFPDGTVPAAFSLAQPPQAFPKGAIWLVYERAGTPVTGIDIEGERGEA</sequence>
<dbReference type="SUPFAM" id="SSF53597">
    <property type="entry name" value="Dihydrofolate reductase-like"/>
    <property type="match status" value="1"/>
</dbReference>
<comment type="caution">
    <text evidence="2">The sequence shown here is derived from an EMBL/GenBank/DDBJ whole genome shotgun (WGS) entry which is preliminary data.</text>
</comment>
<dbReference type="Proteomes" id="UP000295511">
    <property type="component" value="Unassembled WGS sequence"/>
</dbReference>
<protein>
    <submittedName>
        <fullName evidence="2">Deaminase</fullName>
    </submittedName>
</protein>
<dbReference type="RefSeq" id="WP_133204299.1">
    <property type="nucleotide sequence ID" value="NZ_SMRU01000011.1"/>
</dbReference>
<keyword evidence="3" id="KW-1185">Reference proteome</keyword>